<dbReference type="OrthoDB" id="10295396at2759"/>
<evidence type="ECO:0000313" key="2">
    <source>
        <dbReference type="EMBL" id="EFX01923.1"/>
    </source>
</evidence>
<protein>
    <submittedName>
        <fullName evidence="2">Uncharacterized protein</fullName>
    </submittedName>
</protein>
<keyword evidence="3" id="KW-1185">Reference proteome</keyword>
<dbReference type="RefSeq" id="XP_014171405.1">
    <property type="nucleotide sequence ID" value="XM_014315930.1"/>
</dbReference>
<reference evidence="2 3" key="1">
    <citation type="journal article" date="2011" name="Proc. Natl. Acad. Sci. U.S.A.">
        <title>Genome and transcriptome analyses of the mountain pine beetle-fungal symbiont Grosmannia clavigera, a lodgepole pine pathogen.</title>
        <authorList>
            <person name="DiGuistini S."/>
            <person name="Wang Y."/>
            <person name="Liao N.Y."/>
            <person name="Taylor G."/>
            <person name="Tanguay P."/>
            <person name="Feau N."/>
            <person name="Henrissat B."/>
            <person name="Chan S.K."/>
            <person name="Hesse-Orce U."/>
            <person name="Alamouti S.M."/>
            <person name="Tsui C.K.M."/>
            <person name="Docking R.T."/>
            <person name="Levasseur A."/>
            <person name="Haridas S."/>
            <person name="Robertson G."/>
            <person name="Birol I."/>
            <person name="Holt R.A."/>
            <person name="Marra M.A."/>
            <person name="Hamelin R.C."/>
            <person name="Hirst M."/>
            <person name="Jones S.J.M."/>
            <person name="Bohlmann J."/>
            <person name="Breuil C."/>
        </authorList>
    </citation>
    <scope>NUCLEOTIDE SEQUENCE [LARGE SCALE GENOMIC DNA]</scope>
    <source>
        <strain evidence="3">kw1407 / UAMH 11150</strain>
    </source>
</reference>
<evidence type="ECO:0000313" key="3">
    <source>
        <dbReference type="Proteomes" id="UP000007796"/>
    </source>
</evidence>
<name>F0XK59_GROCL</name>
<gene>
    <name evidence="2" type="ORF">CMQ_4994</name>
</gene>
<dbReference type="InParanoid" id="F0XK59"/>
<accession>F0XK59</accession>
<dbReference type="EMBL" id="GL629787">
    <property type="protein sequence ID" value="EFX01923.1"/>
    <property type="molecule type" value="Genomic_DNA"/>
</dbReference>
<organism evidence="3">
    <name type="scientific">Grosmannia clavigera (strain kw1407 / UAMH 11150)</name>
    <name type="common">Blue stain fungus</name>
    <name type="synonym">Graphiocladiella clavigera</name>
    <dbReference type="NCBI Taxonomy" id="655863"/>
    <lineage>
        <taxon>Eukaryota</taxon>
        <taxon>Fungi</taxon>
        <taxon>Dikarya</taxon>
        <taxon>Ascomycota</taxon>
        <taxon>Pezizomycotina</taxon>
        <taxon>Sordariomycetes</taxon>
        <taxon>Sordariomycetidae</taxon>
        <taxon>Ophiostomatales</taxon>
        <taxon>Ophiostomataceae</taxon>
        <taxon>Leptographium</taxon>
    </lineage>
</organism>
<proteinExistence type="predicted"/>
<dbReference type="Proteomes" id="UP000007796">
    <property type="component" value="Unassembled WGS sequence"/>
</dbReference>
<dbReference type="GeneID" id="25978266"/>
<feature type="compositionally biased region" description="Basic and acidic residues" evidence="1">
    <location>
        <begin position="48"/>
        <end position="64"/>
    </location>
</feature>
<dbReference type="AlphaFoldDB" id="F0XK59"/>
<feature type="region of interest" description="Disordered" evidence="1">
    <location>
        <begin position="318"/>
        <end position="354"/>
    </location>
</feature>
<sequence length="354" mass="38738">MLCVGGSRALWRMSVGMVAMRAASTNGGDRSTGRYAGRASTVSSLRPGHGDRAHDLGRLQEERPRRPKKPHYATPQGLASAVLAGVMADPGGQGRPEAVLLVPALPPATAYTAMGRDVVPPRTMAMRPLPSGVKTAMTTADGRKRVESSAGLRVRYGQQHVLHPWSMRYLEATEGGGSSSSSSHQHHHLPHCLAELTRRRYAAKNAGETLWWFVLVHTDGDLPIKSAFVRLAMRRRVQRAFREALRRRGYDQTGRRQTGTETTEKATHSLNGTVRIEGMVRPLLKTAFEPLVTHLERIVGTLERVLGGAKTGSKDFRGFNGGHNGHHGGGYNNTSRNSPIIVRNTRPVRQQTHI</sequence>
<dbReference type="HOGENOM" id="CLU_783146_0_0_1"/>
<feature type="region of interest" description="Disordered" evidence="1">
    <location>
        <begin position="23"/>
        <end position="74"/>
    </location>
</feature>
<evidence type="ECO:0000256" key="1">
    <source>
        <dbReference type="SAM" id="MobiDB-lite"/>
    </source>
</evidence>
<dbReference type="eggNOG" id="ENOG502RK54">
    <property type="taxonomic scope" value="Eukaryota"/>
</dbReference>
<feature type="compositionally biased region" description="Gly residues" evidence="1">
    <location>
        <begin position="319"/>
        <end position="331"/>
    </location>
</feature>